<dbReference type="SMART" id="SM00895">
    <property type="entry name" value="FCD"/>
    <property type="match status" value="1"/>
</dbReference>
<evidence type="ECO:0000256" key="3">
    <source>
        <dbReference type="ARBA" id="ARBA00023163"/>
    </source>
</evidence>
<gene>
    <name evidence="5" type="ORF">OH136_00240</name>
</gene>
<dbReference type="Proteomes" id="UP001208041">
    <property type="component" value="Unassembled WGS sequence"/>
</dbReference>
<evidence type="ECO:0000313" key="6">
    <source>
        <dbReference type="Proteomes" id="UP001208041"/>
    </source>
</evidence>
<keyword evidence="2" id="KW-0238">DNA-binding</keyword>
<dbReference type="SUPFAM" id="SSF48008">
    <property type="entry name" value="GntR ligand-binding domain-like"/>
    <property type="match status" value="1"/>
</dbReference>
<sequence length="247" mass="27162">MSKESAGENGSEIDALQHLEATGSKRDVLEALSLMIERAQLGVGDRLPPEVEIAKKLNVGRSKVREALVAWQNMGIVTRNKKAGTRLAAEVFSQTIHLPLTVKIEAESLLRTLAVRRPIEIEAVKIATQNVSEQQGKIILARAAELMAIYEAGEDWRAADARFHAAIHDASGNPLFHQFSHLIQESFHTIYDAPFGQVHLGHETIPLHPNLAKAVVSGDVETATKIMGQIMDMVEAEVRRVMEGRDV</sequence>
<keyword evidence="6" id="KW-1185">Reference proteome</keyword>
<dbReference type="Gene3D" id="1.10.10.10">
    <property type="entry name" value="Winged helix-like DNA-binding domain superfamily/Winged helix DNA-binding domain"/>
    <property type="match status" value="1"/>
</dbReference>
<dbReference type="SMART" id="SM00345">
    <property type="entry name" value="HTH_GNTR"/>
    <property type="match status" value="1"/>
</dbReference>
<organism evidence="5 6">
    <name type="scientific">Halocynthiibacter halioticoli</name>
    <dbReference type="NCBI Taxonomy" id="2986804"/>
    <lineage>
        <taxon>Bacteria</taxon>
        <taxon>Pseudomonadati</taxon>
        <taxon>Pseudomonadota</taxon>
        <taxon>Alphaproteobacteria</taxon>
        <taxon>Rhodobacterales</taxon>
        <taxon>Paracoccaceae</taxon>
        <taxon>Halocynthiibacter</taxon>
    </lineage>
</organism>
<dbReference type="Pfam" id="PF07729">
    <property type="entry name" value="FCD"/>
    <property type="match status" value="1"/>
</dbReference>
<evidence type="ECO:0000256" key="1">
    <source>
        <dbReference type="ARBA" id="ARBA00023015"/>
    </source>
</evidence>
<keyword evidence="3" id="KW-0804">Transcription</keyword>
<dbReference type="InterPro" id="IPR008920">
    <property type="entry name" value="TF_FadR/GntR_C"/>
</dbReference>
<dbReference type="InterPro" id="IPR036388">
    <property type="entry name" value="WH-like_DNA-bd_sf"/>
</dbReference>
<dbReference type="GO" id="GO:0003700">
    <property type="term" value="F:DNA-binding transcription factor activity"/>
    <property type="evidence" value="ECO:0007669"/>
    <property type="project" value="InterPro"/>
</dbReference>
<dbReference type="RefSeq" id="WP_263951794.1">
    <property type="nucleotide sequence ID" value="NZ_JAOYFC010000001.1"/>
</dbReference>
<dbReference type="PANTHER" id="PTHR43537:SF5">
    <property type="entry name" value="UXU OPERON TRANSCRIPTIONAL REGULATOR"/>
    <property type="match status" value="1"/>
</dbReference>
<feature type="domain" description="HTH gntR-type" evidence="4">
    <location>
        <begin position="22"/>
        <end position="90"/>
    </location>
</feature>
<reference evidence="5" key="1">
    <citation type="submission" date="2022-10" db="EMBL/GenBank/DDBJ databases">
        <authorList>
            <person name="Yue Y."/>
        </authorList>
    </citation>
    <scope>NUCLEOTIDE SEQUENCE</scope>
    <source>
        <strain evidence="5">Z654</strain>
    </source>
</reference>
<dbReference type="PRINTS" id="PR00035">
    <property type="entry name" value="HTHGNTR"/>
</dbReference>
<protein>
    <submittedName>
        <fullName evidence="5">FCD domain-containing protein</fullName>
    </submittedName>
</protein>
<accession>A0AAE3IXY0</accession>
<dbReference type="SUPFAM" id="SSF46785">
    <property type="entry name" value="Winged helix' DNA-binding domain"/>
    <property type="match status" value="1"/>
</dbReference>
<evidence type="ECO:0000259" key="4">
    <source>
        <dbReference type="PROSITE" id="PS50949"/>
    </source>
</evidence>
<dbReference type="PANTHER" id="PTHR43537">
    <property type="entry name" value="TRANSCRIPTIONAL REGULATOR, GNTR FAMILY"/>
    <property type="match status" value="1"/>
</dbReference>
<comment type="caution">
    <text evidence="5">The sequence shown here is derived from an EMBL/GenBank/DDBJ whole genome shotgun (WGS) entry which is preliminary data.</text>
</comment>
<dbReference type="PROSITE" id="PS50949">
    <property type="entry name" value="HTH_GNTR"/>
    <property type="match status" value="1"/>
</dbReference>
<dbReference type="InterPro" id="IPR036390">
    <property type="entry name" value="WH_DNA-bd_sf"/>
</dbReference>
<evidence type="ECO:0000313" key="5">
    <source>
        <dbReference type="EMBL" id="MCV6822966.1"/>
    </source>
</evidence>
<dbReference type="AlphaFoldDB" id="A0AAE3IXY0"/>
<dbReference type="InterPro" id="IPR000524">
    <property type="entry name" value="Tscrpt_reg_HTH_GntR"/>
</dbReference>
<keyword evidence="1" id="KW-0805">Transcription regulation</keyword>
<dbReference type="EMBL" id="JAOYFC010000001">
    <property type="protein sequence ID" value="MCV6822966.1"/>
    <property type="molecule type" value="Genomic_DNA"/>
</dbReference>
<evidence type="ECO:0000256" key="2">
    <source>
        <dbReference type="ARBA" id="ARBA00023125"/>
    </source>
</evidence>
<dbReference type="Pfam" id="PF00392">
    <property type="entry name" value="GntR"/>
    <property type="match status" value="1"/>
</dbReference>
<name>A0AAE3IXY0_9RHOB</name>
<dbReference type="Gene3D" id="1.20.120.530">
    <property type="entry name" value="GntR ligand-binding domain-like"/>
    <property type="match status" value="1"/>
</dbReference>
<proteinExistence type="predicted"/>
<dbReference type="InterPro" id="IPR011711">
    <property type="entry name" value="GntR_C"/>
</dbReference>
<dbReference type="GO" id="GO:0003677">
    <property type="term" value="F:DNA binding"/>
    <property type="evidence" value="ECO:0007669"/>
    <property type="project" value="UniProtKB-KW"/>
</dbReference>